<keyword evidence="2" id="KW-1185">Reference proteome</keyword>
<reference evidence="1 2" key="1">
    <citation type="submission" date="2018-05" db="EMBL/GenBank/DDBJ databases">
        <title>Nocardioides silvaticus genome.</title>
        <authorList>
            <person name="Li C."/>
            <person name="Wang G."/>
        </authorList>
    </citation>
    <scope>NUCLEOTIDE SEQUENCE [LARGE SCALE GENOMIC DNA]</scope>
    <source>
        <strain evidence="1 2">CCTCC AB 2018079</strain>
    </source>
</reference>
<dbReference type="RefSeq" id="WP_109692955.1">
    <property type="nucleotide sequence ID" value="NZ_QGDD01000002.1"/>
</dbReference>
<name>A0A316TH50_9ACTN</name>
<dbReference type="Proteomes" id="UP000245507">
    <property type="component" value="Unassembled WGS sequence"/>
</dbReference>
<evidence type="ECO:0000313" key="1">
    <source>
        <dbReference type="EMBL" id="PWN03867.1"/>
    </source>
</evidence>
<organism evidence="1 2">
    <name type="scientific">Nocardioides silvaticus</name>
    <dbReference type="NCBI Taxonomy" id="2201891"/>
    <lineage>
        <taxon>Bacteria</taxon>
        <taxon>Bacillati</taxon>
        <taxon>Actinomycetota</taxon>
        <taxon>Actinomycetes</taxon>
        <taxon>Propionibacteriales</taxon>
        <taxon>Nocardioidaceae</taxon>
        <taxon>Nocardioides</taxon>
    </lineage>
</organism>
<sequence>MRKVVGGVVLLLGVLLVAAAAWWGATTLFEGDGSEDEPSGDVECVPVAARGEADAARRAFTKEHADARWFRSAGVKKIDDGFVVLVTLRGRTPTPELPGCSSGVPLVVRGGPPQTG</sequence>
<dbReference type="AlphaFoldDB" id="A0A316TH50"/>
<comment type="caution">
    <text evidence="1">The sequence shown here is derived from an EMBL/GenBank/DDBJ whole genome shotgun (WGS) entry which is preliminary data.</text>
</comment>
<gene>
    <name evidence="1" type="ORF">DJ010_07330</name>
</gene>
<proteinExistence type="predicted"/>
<protein>
    <submittedName>
        <fullName evidence="1">Uncharacterized protein</fullName>
    </submittedName>
</protein>
<accession>A0A316TH50</accession>
<evidence type="ECO:0000313" key="2">
    <source>
        <dbReference type="Proteomes" id="UP000245507"/>
    </source>
</evidence>
<dbReference type="EMBL" id="QGDD01000002">
    <property type="protein sequence ID" value="PWN03867.1"/>
    <property type="molecule type" value="Genomic_DNA"/>
</dbReference>